<organism evidence="1 2">
    <name type="scientific">Salicibibacter kimchii</name>
    <dbReference type="NCBI Taxonomy" id="2099786"/>
    <lineage>
        <taxon>Bacteria</taxon>
        <taxon>Bacillati</taxon>
        <taxon>Bacillota</taxon>
        <taxon>Bacilli</taxon>
        <taxon>Bacillales</taxon>
        <taxon>Bacillaceae</taxon>
        <taxon>Salicibibacter</taxon>
    </lineage>
</organism>
<protein>
    <submittedName>
        <fullName evidence="1">DUF370 domain-containing protein</fullName>
    </submittedName>
</protein>
<sequence length="89" mass="9980">MFVHIGGYTVIRSKDIVAILNYDVQEASTITQQYLASLNENEIVKIVEDNDATKSLVVTSEKLYHSPISSTTLKRRSQSMFVDGNDEGR</sequence>
<dbReference type="OrthoDB" id="9811390at2"/>
<dbReference type="AlphaFoldDB" id="A0A345BZX4"/>
<evidence type="ECO:0000313" key="1">
    <source>
        <dbReference type="EMBL" id="AXF56505.1"/>
    </source>
</evidence>
<gene>
    <name evidence="1" type="ORF">DT065_11040</name>
</gene>
<dbReference type="EMBL" id="CP031092">
    <property type="protein sequence ID" value="AXF56505.1"/>
    <property type="molecule type" value="Genomic_DNA"/>
</dbReference>
<dbReference type="RefSeq" id="WP_114373348.1">
    <property type="nucleotide sequence ID" value="NZ_CP031092.1"/>
</dbReference>
<accession>A0A345BZX4</accession>
<reference evidence="1 2" key="1">
    <citation type="journal article" date="2018" name="J. Microbiol.">
        <title>Salicibibacter kimchii gen. nov., sp. nov., a moderately halophilic and alkalitolerant bacterium in the family Bacillaceae, isolated from kimchi.</title>
        <authorList>
            <person name="Jang J.Y."/>
            <person name="Oh Y.J."/>
            <person name="Lim S.K."/>
            <person name="Park H.K."/>
            <person name="Lee C."/>
            <person name="Kim J.Y."/>
            <person name="Lee M.A."/>
            <person name="Choi H.J."/>
        </authorList>
    </citation>
    <scope>NUCLEOTIDE SEQUENCE [LARGE SCALE GENOMIC DNA]</scope>
    <source>
        <strain evidence="1 2">NKC1-1</strain>
    </source>
</reference>
<keyword evidence="2" id="KW-1185">Reference proteome</keyword>
<dbReference type="Proteomes" id="UP000252100">
    <property type="component" value="Chromosome"/>
</dbReference>
<dbReference type="KEGG" id="rue:DT065_11040"/>
<proteinExistence type="predicted"/>
<dbReference type="Pfam" id="PF04025">
    <property type="entry name" value="RemA-like"/>
    <property type="match status" value="1"/>
</dbReference>
<name>A0A345BZX4_9BACI</name>
<evidence type="ECO:0000313" key="2">
    <source>
        <dbReference type="Proteomes" id="UP000252100"/>
    </source>
</evidence>
<dbReference type="NCBIfam" id="NF046065">
    <property type="entry name" value="MtxRegRemB"/>
    <property type="match status" value="1"/>
</dbReference>
<dbReference type="InterPro" id="IPR007169">
    <property type="entry name" value="RemA-like"/>
</dbReference>